<evidence type="ECO:0000259" key="2">
    <source>
        <dbReference type="SMART" id="SM01159"/>
    </source>
</evidence>
<keyword evidence="1" id="KW-0408">Iron</keyword>
<evidence type="ECO:0000313" key="3">
    <source>
        <dbReference type="EMBL" id="KAJ8760539.1"/>
    </source>
</evidence>
<keyword evidence="1" id="KW-0808">Transferase</keyword>
<feature type="domain" description="DNA polymerase epsilon catalytic subunit A C-terminal" evidence="2">
    <location>
        <begin position="3"/>
        <end position="226"/>
    </location>
</feature>
<dbReference type="Proteomes" id="UP001159364">
    <property type="component" value="Linkage Group LG07"/>
</dbReference>
<dbReference type="GO" id="GO:0008310">
    <property type="term" value="F:single-stranded DNA 3'-5' DNA exonuclease activity"/>
    <property type="evidence" value="ECO:0007669"/>
    <property type="project" value="TreeGrafter"/>
</dbReference>
<dbReference type="PANTHER" id="PTHR10670">
    <property type="entry name" value="DNA POLYMERASE EPSILON CATALYTIC SUBUNIT A"/>
    <property type="match status" value="1"/>
</dbReference>
<comment type="caution">
    <text evidence="3">The sequence shown here is derived from an EMBL/GenBank/DDBJ whole genome shotgun (WGS) entry which is preliminary data.</text>
</comment>
<evidence type="ECO:0000313" key="4">
    <source>
        <dbReference type="Proteomes" id="UP001159364"/>
    </source>
</evidence>
<organism evidence="3 4">
    <name type="scientific">Erythroxylum novogranatense</name>
    <dbReference type="NCBI Taxonomy" id="1862640"/>
    <lineage>
        <taxon>Eukaryota</taxon>
        <taxon>Viridiplantae</taxon>
        <taxon>Streptophyta</taxon>
        <taxon>Embryophyta</taxon>
        <taxon>Tracheophyta</taxon>
        <taxon>Spermatophyta</taxon>
        <taxon>Magnoliopsida</taxon>
        <taxon>eudicotyledons</taxon>
        <taxon>Gunneridae</taxon>
        <taxon>Pentapetalae</taxon>
        <taxon>rosids</taxon>
        <taxon>fabids</taxon>
        <taxon>Malpighiales</taxon>
        <taxon>Erythroxylaceae</taxon>
        <taxon>Erythroxylum</taxon>
    </lineage>
</organism>
<keyword evidence="1" id="KW-0539">Nucleus</keyword>
<reference evidence="3 4" key="1">
    <citation type="submission" date="2021-09" db="EMBL/GenBank/DDBJ databases">
        <title>Genomic insights and catalytic innovation underlie evolution of tropane alkaloids biosynthesis.</title>
        <authorList>
            <person name="Wang Y.-J."/>
            <person name="Tian T."/>
            <person name="Huang J.-P."/>
            <person name="Huang S.-X."/>
        </authorList>
    </citation>
    <scope>NUCLEOTIDE SEQUENCE [LARGE SCALE GENOMIC DNA]</scope>
    <source>
        <strain evidence="3">KIB-2018</strain>
        <tissue evidence="3">Leaf</tissue>
    </source>
</reference>
<proteinExistence type="inferred from homology"/>
<dbReference type="EC" id="2.7.7.7" evidence="1"/>
<keyword evidence="4" id="KW-1185">Reference proteome</keyword>
<dbReference type="EMBL" id="JAIWQS010000007">
    <property type="protein sequence ID" value="KAJ8760539.1"/>
    <property type="molecule type" value="Genomic_DNA"/>
</dbReference>
<keyword evidence="1" id="KW-0411">Iron-sulfur</keyword>
<dbReference type="GO" id="GO:0045004">
    <property type="term" value="P:DNA replication proofreading"/>
    <property type="evidence" value="ECO:0007669"/>
    <property type="project" value="TreeGrafter"/>
</dbReference>
<comment type="subcellular location">
    <subcellularLocation>
        <location evidence="1">Nucleus</location>
    </subcellularLocation>
</comment>
<dbReference type="GO" id="GO:0008270">
    <property type="term" value="F:zinc ion binding"/>
    <property type="evidence" value="ECO:0007669"/>
    <property type="project" value="UniProtKB-KW"/>
</dbReference>
<dbReference type="GO" id="GO:0008622">
    <property type="term" value="C:epsilon DNA polymerase complex"/>
    <property type="evidence" value="ECO:0007669"/>
    <property type="project" value="InterPro"/>
</dbReference>
<keyword evidence="1" id="KW-0239">DNA-directed DNA polymerase</keyword>
<comment type="cofactor">
    <cofactor evidence="1">
        <name>[4Fe-4S] cluster</name>
        <dbReference type="ChEBI" id="CHEBI:49883"/>
    </cofactor>
</comment>
<keyword evidence="1" id="KW-0004">4Fe-4S</keyword>
<dbReference type="SMART" id="SM01159">
    <property type="entry name" value="DUF1744"/>
    <property type="match status" value="1"/>
</dbReference>
<accession>A0AAV8T2K1</accession>
<gene>
    <name evidence="3" type="ORF">K2173_015206</name>
</gene>
<keyword evidence="1" id="KW-0479">Metal-binding</keyword>
<name>A0AAV8T2K1_9ROSI</name>
<dbReference type="GO" id="GO:0006272">
    <property type="term" value="P:leading strand elongation"/>
    <property type="evidence" value="ECO:0007669"/>
    <property type="project" value="TreeGrafter"/>
</dbReference>
<dbReference type="PANTHER" id="PTHR10670:SF0">
    <property type="entry name" value="DNA POLYMERASE EPSILON CATALYTIC SUBUNIT A"/>
    <property type="match status" value="1"/>
</dbReference>
<keyword evidence="1" id="KW-0548">Nucleotidyltransferase</keyword>
<evidence type="ECO:0000256" key="1">
    <source>
        <dbReference type="RuleBase" id="RU365029"/>
    </source>
</evidence>
<dbReference type="GO" id="GO:0051539">
    <property type="term" value="F:4 iron, 4 sulfur cluster binding"/>
    <property type="evidence" value="ECO:0007669"/>
    <property type="project" value="UniProtKB-KW"/>
</dbReference>
<comment type="catalytic activity">
    <reaction evidence="1">
        <text>DNA(n) + a 2'-deoxyribonucleoside 5'-triphosphate = DNA(n+1) + diphosphate</text>
        <dbReference type="Rhea" id="RHEA:22508"/>
        <dbReference type="Rhea" id="RHEA-COMP:17339"/>
        <dbReference type="Rhea" id="RHEA-COMP:17340"/>
        <dbReference type="ChEBI" id="CHEBI:33019"/>
        <dbReference type="ChEBI" id="CHEBI:61560"/>
        <dbReference type="ChEBI" id="CHEBI:173112"/>
        <dbReference type="EC" id="2.7.7.7"/>
    </reaction>
</comment>
<dbReference type="GO" id="GO:0003677">
    <property type="term" value="F:DNA binding"/>
    <property type="evidence" value="ECO:0007669"/>
    <property type="project" value="UniProtKB-KW"/>
</dbReference>
<keyword evidence="1" id="KW-0862">Zinc</keyword>
<dbReference type="GO" id="GO:0006287">
    <property type="term" value="P:base-excision repair, gap-filling"/>
    <property type="evidence" value="ECO:0007669"/>
    <property type="project" value="TreeGrafter"/>
</dbReference>
<comment type="function">
    <text evidence="1">DNA polymerase II participates in chromosomal DNA replication.</text>
</comment>
<dbReference type="InterPro" id="IPR029703">
    <property type="entry name" value="POL2"/>
</dbReference>
<dbReference type="Pfam" id="PF08490">
    <property type="entry name" value="DUF1744"/>
    <property type="match status" value="1"/>
</dbReference>
<sequence length="234" mass="26748">MCFICSSLCTFLLNKWLLKMVIFYISLFYVLKDALDALGLVRFISWRCKENCENVLAWQQAAARIGMKRSAASFQWLSERKVFVLLKIHRLVVNALLKSNQVNDMEGGSLLGFEDIGSGSNVIDEQYGFDEATSSRTTLRVFETTYPMVSFGSGDLKCVMQKVFALLLAEFRKLGATIIFPKFSKVIKDTRKFSVPTARTYCDSLLKTLQNRELFEWIELEPVDFIRGMPVLID</sequence>
<keyword evidence="1" id="KW-0238">DNA-binding</keyword>
<dbReference type="GO" id="GO:0000278">
    <property type="term" value="P:mitotic cell cycle"/>
    <property type="evidence" value="ECO:0007669"/>
    <property type="project" value="TreeGrafter"/>
</dbReference>
<comment type="similarity">
    <text evidence="1">Belongs to the DNA polymerase type-B family.</text>
</comment>
<keyword evidence="1" id="KW-0863">Zinc-finger</keyword>
<dbReference type="AlphaFoldDB" id="A0AAV8T2K1"/>
<dbReference type="InterPro" id="IPR013697">
    <property type="entry name" value="DNA_pol_e_suA_C"/>
</dbReference>
<keyword evidence="1" id="KW-0235">DNA replication</keyword>
<dbReference type="GO" id="GO:0006297">
    <property type="term" value="P:nucleotide-excision repair, DNA gap filling"/>
    <property type="evidence" value="ECO:0007669"/>
    <property type="project" value="TreeGrafter"/>
</dbReference>
<protein>
    <recommendedName>
        <fullName evidence="1">DNA polymerase epsilon catalytic subunit</fullName>
        <ecNumber evidence="1">2.7.7.7</ecNumber>
    </recommendedName>
</protein>
<dbReference type="GO" id="GO:0003887">
    <property type="term" value="F:DNA-directed DNA polymerase activity"/>
    <property type="evidence" value="ECO:0007669"/>
    <property type="project" value="UniProtKB-KW"/>
</dbReference>